<dbReference type="InterPro" id="IPR001387">
    <property type="entry name" value="Cro/C1-type_HTH"/>
</dbReference>
<dbReference type="PANTHER" id="PTHR35010:SF4">
    <property type="entry name" value="BLL5781 PROTEIN"/>
    <property type="match status" value="1"/>
</dbReference>
<feature type="non-terminal residue" evidence="2">
    <location>
        <position position="203"/>
    </location>
</feature>
<evidence type="ECO:0000259" key="1">
    <source>
        <dbReference type="PROSITE" id="PS50943"/>
    </source>
</evidence>
<dbReference type="SUPFAM" id="SSF47413">
    <property type="entry name" value="lambda repressor-like DNA-binding domains"/>
    <property type="match status" value="1"/>
</dbReference>
<dbReference type="Proteomes" id="UP000567293">
    <property type="component" value="Unassembled WGS sequence"/>
</dbReference>
<accession>A0A7V8NWL1</accession>
<dbReference type="AlphaFoldDB" id="A0A7V8NWL1"/>
<evidence type="ECO:0000313" key="3">
    <source>
        <dbReference type="Proteomes" id="UP000567293"/>
    </source>
</evidence>
<dbReference type="PROSITE" id="PS50943">
    <property type="entry name" value="HTH_CROC1"/>
    <property type="match status" value="1"/>
</dbReference>
<dbReference type="Pfam" id="PF17765">
    <property type="entry name" value="MLTR_LBD"/>
    <property type="match status" value="1"/>
</dbReference>
<dbReference type="InterPro" id="IPR010982">
    <property type="entry name" value="Lambda_DNA-bd_dom_sf"/>
</dbReference>
<dbReference type="Gene3D" id="1.10.260.40">
    <property type="entry name" value="lambda repressor-like DNA-binding domains"/>
    <property type="match status" value="1"/>
</dbReference>
<dbReference type="PANTHER" id="PTHR35010">
    <property type="entry name" value="BLL4672 PROTEIN-RELATED"/>
    <property type="match status" value="1"/>
</dbReference>
<dbReference type="GO" id="GO:0003677">
    <property type="term" value="F:DNA binding"/>
    <property type="evidence" value="ECO:0007669"/>
    <property type="project" value="InterPro"/>
</dbReference>
<dbReference type="EMBL" id="JACDQQ010002679">
    <property type="protein sequence ID" value="MBA0088792.1"/>
    <property type="molecule type" value="Genomic_DNA"/>
</dbReference>
<feature type="domain" description="HTH cro/C1-type" evidence="1">
    <location>
        <begin position="10"/>
        <end position="64"/>
    </location>
</feature>
<evidence type="ECO:0000313" key="2">
    <source>
        <dbReference type="EMBL" id="MBA0088792.1"/>
    </source>
</evidence>
<dbReference type="Gene3D" id="3.30.450.180">
    <property type="match status" value="1"/>
</dbReference>
<reference evidence="2" key="1">
    <citation type="submission" date="2020-06" db="EMBL/GenBank/DDBJ databases">
        <title>Legume-microbial interactions unlock mineral nutrients during tropical forest succession.</title>
        <authorList>
            <person name="Epihov D.Z."/>
        </authorList>
    </citation>
    <scope>NUCLEOTIDE SEQUENCE [LARGE SCALE GENOMIC DNA]</scope>
    <source>
        <strain evidence="2">Pan2503</strain>
    </source>
</reference>
<dbReference type="SMART" id="SM00530">
    <property type="entry name" value="HTH_XRE"/>
    <property type="match status" value="1"/>
</dbReference>
<comment type="caution">
    <text evidence="2">The sequence shown here is derived from an EMBL/GenBank/DDBJ whole genome shotgun (WGS) entry which is preliminary data.</text>
</comment>
<dbReference type="Pfam" id="PF13560">
    <property type="entry name" value="HTH_31"/>
    <property type="match status" value="1"/>
</dbReference>
<organism evidence="2 3">
    <name type="scientific">Candidatus Acidiferrum panamense</name>
    <dbReference type="NCBI Taxonomy" id="2741543"/>
    <lineage>
        <taxon>Bacteria</taxon>
        <taxon>Pseudomonadati</taxon>
        <taxon>Acidobacteriota</taxon>
        <taxon>Terriglobia</taxon>
        <taxon>Candidatus Acidiferrales</taxon>
        <taxon>Candidatus Acidiferrum</taxon>
    </lineage>
</organism>
<protein>
    <submittedName>
        <fullName evidence="2">Helix-turn-helix transcriptional regulator</fullName>
    </submittedName>
</protein>
<name>A0A7V8NWL1_9BACT</name>
<dbReference type="CDD" id="cd00093">
    <property type="entry name" value="HTH_XRE"/>
    <property type="match status" value="1"/>
</dbReference>
<gene>
    <name evidence="2" type="ORF">HRJ53_27700</name>
</gene>
<keyword evidence="3" id="KW-1185">Reference proteome</keyword>
<dbReference type="InterPro" id="IPR041413">
    <property type="entry name" value="MLTR_LBD"/>
</dbReference>
<sequence>MPDMNFGTLLRRWRGFRHLSQLALALEADISTRHLSCVETGRAQPSREMVVRLAEALQIPLRERNALLLAAGYAPLYRDTALDTPELEAAGQAMELLMAQLEPNPVLVLDRYWNILRINAGAKRFLALFSGCDSVTPLNGPRLAFHPQGLRPFIENWNVLAAHITRRVHREVADNPSDETLKRFLEELLSYPGVPSRWRTPDL</sequence>
<proteinExistence type="predicted"/>